<name>A0ABV9Q603_9BACL</name>
<proteinExistence type="predicted"/>
<evidence type="ECO:0000313" key="2">
    <source>
        <dbReference type="Proteomes" id="UP001596002"/>
    </source>
</evidence>
<evidence type="ECO:0000313" key="1">
    <source>
        <dbReference type="EMBL" id="MFC4768692.1"/>
    </source>
</evidence>
<reference evidence="2" key="1">
    <citation type="journal article" date="2019" name="Int. J. Syst. Evol. Microbiol.">
        <title>The Global Catalogue of Microorganisms (GCM) 10K type strain sequencing project: providing services to taxonomists for standard genome sequencing and annotation.</title>
        <authorList>
            <consortium name="The Broad Institute Genomics Platform"/>
            <consortium name="The Broad Institute Genome Sequencing Center for Infectious Disease"/>
            <person name="Wu L."/>
            <person name="Ma J."/>
        </authorList>
    </citation>
    <scope>NUCLEOTIDE SEQUENCE [LARGE SCALE GENOMIC DNA]</scope>
    <source>
        <strain evidence="2">WYCCWR 12678</strain>
    </source>
</reference>
<dbReference type="Proteomes" id="UP001596002">
    <property type="component" value="Unassembled WGS sequence"/>
</dbReference>
<comment type="caution">
    <text evidence="1">The sequence shown here is derived from an EMBL/GenBank/DDBJ whole genome shotgun (WGS) entry which is preliminary data.</text>
</comment>
<dbReference type="Pfam" id="PF11236">
    <property type="entry name" value="DUF3037"/>
    <property type="match status" value="1"/>
</dbReference>
<organism evidence="1 2">
    <name type="scientific">Effusibacillus consociatus</name>
    <dbReference type="NCBI Taxonomy" id="1117041"/>
    <lineage>
        <taxon>Bacteria</taxon>
        <taxon>Bacillati</taxon>
        <taxon>Bacillota</taxon>
        <taxon>Bacilli</taxon>
        <taxon>Bacillales</taxon>
        <taxon>Alicyclobacillaceae</taxon>
        <taxon>Effusibacillus</taxon>
    </lineage>
</organism>
<sequence>MERLCKFAVLRYIPDEIREEFINIGLVYHSPEDGFMELALTSNFSRLTNFDDEVDLKFLKLVLEGVKSEFSQTTVDGPSLREVNDWNYLEKATSIYVNQLQFSPIQVIRSNDIQKDFRDLFRTYVYFDVHKKKRITEDEVKSIMNRVLREKDVFSKLQRSVKVEIGSEEVELDYTYQAHNRTKLIKAFSFDYTPKGSSNAPLTAKEWVYNFNRLKKLRTIGETVLNPSQLEIVTLVYTGEIRNKNVLTALNILREESSEIIEARNEKSIIEFADKITSEVV</sequence>
<dbReference type="RefSeq" id="WP_380026639.1">
    <property type="nucleotide sequence ID" value="NZ_JBHSHC010000112.1"/>
</dbReference>
<dbReference type="InterPro" id="IPR021398">
    <property type="entry name" value="DUF3037"/>
</dbReference>
<protein>
    <submittedName>
        <fullName evidence="1">DUF3037 domain-containing protein</fullName>
    </submittedName>
</protein>
<keyword evidence="2" id="KW-1185">Reference proteome</keyword>
<dbReference type="EMBL" id="JBHSHC010000112">
    <property type="protein sequence ID" value="MFC4768692.1"/>
    <property type="molecule type" value="Genomic_DNA"/>
</dbReference>
<accession>A0ABV9Q603</accession>
<gene>
    <name evidence="1" type="ORF">ACFO8Q_15210</name>
</gene>